<reference evidence="16 17" key="1">
    <citation type="journal article" date="2018" name="ISME J.">
        <title>A methanotrophic archaeon couples anaerobic oxidation of methane to Fe(III) reduction.</title>
        <authorList>
            <person name="Cai C."/>
            <person name="Leu A.O."/>
            <person name="Xie G.J."/>
            <person name="Guo J."/>
            <person name="Feng Y."/>
            <person name="Zhao J.X."/>
            <person name="Tyson G.W."/>
            <person name="Yuan Z."/>
            <person name="Hu S."/>
        </authorList>
    </citation>
    <scope>NUCLEOTIDE SEQUENCE [LARGE SCALE GENOMIC DNA]</scope>
    <source>
        <strain evidence="16">FeB_12</strain>
    </source>
</reference>
<comment type="caution">
    <text evidence="16">The sequence shown here is derived from an EMBL/GenBank/DDBJ whole genome shotgun (WGS) entry which is preliminary data.</text>
</comment>
<name>A0A855X1V9_9BACT</name>
<evidence type="ECO:0000256" key="4">
    <source>
        <dbReference type="ARBA" id="ARBA00022519"/>
    </source>
</evidence>
<dbReference type="AlphaFoldDB" id="A0A855X1V9"/>
<keyword evidence="7" id="KW-0378">Hydrolase</keyword>
<keyword evidence="4" id="KW-0997">Cell inner membrane</keyword>
<organism evidence="16 17">
    <name type="scientific">candidate division GN15 bacterium</name>
    <dbReference type="NCBI Taxonomy" id="2072418"/>
    <lineage>
        <taxon>Bacteria</taxon>
        <taxon>candidate division GN15</taxon>
    </lineage>
</organism>
<dbReference type="Pfam" id="PF00905">
    <property type="entry name" value="Transpeptidase"/>
    <property type="match status" value="1"/>
</dbReference>
<protein>
    <submittedName>
        <fullName evidence="16">Penicillin-binding protein 2</fullName>
    </submittedName>
</protein>
<dbReference type="GO" id="GO:0071555">
    <property type="term" value="P:cell wall organization"/>
    <property type="evidence" value="ECO:0007669"/>
    <property type="project" value="UniProtKB-KW"/>
</dbReference>
<dbReference type="Gene3D" id="3.40.710.10">
    <property type="entry name" value="DD-peptidase/beta-lactamase superfamily"/>
    <property type="match status" value="1"/>
</dbReference>
<keyword evidence="11 13" id="KW-0472">Membrane</keyword>
<evidence type="ECO:0000313" key="16">
    <source>
        <dbReference type="EMBL" id="PWB67671.1"/>
    </source>
</evidence>
<evidence type="ECO:0000256" key="2">
    <source>
        <dbReference type="ARBA" id="ARBA00004236"/>
    </source>
</evidence>
<dbReference type="FunFam" id="3.40.710.10:FF:000024">
    <property type="entry name" value="Penicillin-binding protein 2"/>
    <property type="match status" value="1"/>
</dbReference>
<dbReference type="Pfam" id="PF03717">
    <property type="entry name" value="PBP_dimer"/>
    <property type="match status" value="1"/>
</dbReference>
<dbReference type="InterPro" id="IPR001460">
    <property type="entry name" value="PCN-bd_Tpept"/>
</dbReference>
<dbReference type="InterPro" id="IPR017790">
    <property type="entry name" value="Penicillin-binding_protein_2"/>
</dbReference>
<dbReference type="Proteomes" id="UP000250918">
    <property type="component" value="Unassembled WGS sequence"/>
</dbReference>
<dbReference type="Gene3D" id="3.90.1310.10">
    <property type="entry name" value="Penicillin-binding protein 2a (Domain 2)"/>
    <property type="match status" value="1"/>
</dbReference>
<evidence type="ECO:0000259" key="14">
    <source>
        <dbReference type="Pfam" id="PF00905"/>
    </source>
</evidence>
<evidence type="ECO:0000256" key="6">
    <source>
        <dbReference type="ARBA" id="ARBA00022692"/>
    </source>
</evidence>
<gene>
    <name evidence="16" type="primary">mrdA</name>
    <name evidence="16" type="ORF">C3F09_13065</name>
</gene>
<evidence type="ECO:0000313" key="17">
    <source>
        <dbReference type="Proteomes" id="UP000250918"/>
    </source>
</evidence>
<dbReference type="GO" id="GO:0009252">
    <property type="term" value="P:peptidoglycan biosynthetic process"/>
    <property type="evidence" value="ECO:0007669"/>
    <property type="project" value="UniProtKB-KW"/>
</dbReference>
<dbReference type="GO" id="GO:0008360">
    <property type="term" value="P:regulation of cell shape"/>
    <property type="evidence" value="ECO:0007669"/>
    <property type="project" value="UniProtKB-KW"/>
</dbReference>
<dbReference type="NCBIfam" id="TIGR03423">
    <property type="entry name" value="pbp2_mrdA"/>
    <property type="match status" value="1"/>
</dbReference>
<dbReference type="PANTHER" id="PTHR30627:SF2">
    <property type="entry name" value="PEPTIDOGLYCAN D,D-TRANSPEPTIDASE MRDA"/>
    <property type="match status" value="1"/>
</dbReference>
<evidence type="ECO:0000256" key="13">
    <source>
        <dbReference type="SAM" id="Phobius"/>
    </source>
</evidence>
<evidence type="ECO:0000256" key="12">
    <source>
        <dbReference type="ARBA" id="ARBA00023316"/>
    </source>
</evidence>
<dbReference type="PANTHER" id="PTHR30627">
    <property type="entry name" value="PEPTIDOGLYCAN D,D-TRANSPEPTIDASE"/>
    <property type="match status" value="1"/>
</dbReference>
<evidence type="ECO:0000256" key="5">
    <source>
        <dbReference type="ARBA" id="ARBA00022670"/>
    </source>
</evidence>
<dbReference type="GO" id="GO:0071972">
    <property type="term" value="F:peptidoglycan L,D-transpeptidase activity"/>
    <property type="evidence" value="ECO:0007669"/>
    <property type="project" value="TreeGrafter"/>
</dbReference>
<evidence type="ECO:0000259" key="15">
    <source>
        <dbReference type="Pfam" id="PF03717"/>
    </source>
</evidence>
<dbReference type="InterPro" id="IPR005311">
    <property type="entry name" value="PBP_dimer"/>
</dbReference>
<sequence>MHKTTLSHIGRLQATYVVVTGVFVLFFVGLIKLQIFEHSELATLAENNRIRVVPIEPRRGVVFDRQGRVIVGDRPSYTVSVVPAEERKGLTIPHLAPILDLDTTQIRRRVKRNAASPYQPAPIRRDVPFDAIAVLEEQNSEFPGVNYQLDRVREYSVDLRAEAFTGHVGEVSEQEMERNPQADYRLGSTIGKKGVEKQYDDLLRGVEGTAFIEVTALGEVLGEYKGKERVPPVPGCDLTLSIDNDVQLAAIQALDTQDQKFSNMKLQSDSAPIIHRAGAIVAIDPRTGEILAMTSAPGFDPNTFSGMITDSMWQAISTDPAHPLLNRPLAGLYPPGSTFKLLTLGAGLESGVIDENTTFRPCLGGYQFGNRFFKCWEKRGHGVQNSIHAVEMSCDAYFYQLGLKVGVDQMYRYAMLCGFGKKTGVDLPSELSGLMPSVQYYDKRYGKNGWTKALVLNTAIGQGEVLTTPLQLAQFYCGIANWGTVYKPHLVTKVTHPNGRVDQIEPQVSFQLPFSRSTLAIMREGLRLVVEGGSGTARRLRNNLYSVCGKTGTAQNPHGEDHSWFVGFAPIENPEIVVCALVENAGHGSEVAAPVAKKVIEVYMKKKLGLLEPQQQPEPMAQVGAKELRP</sequence>
<dbReference type="InterPro" id="IPR036138">
    <property type="entry name" value="PBP_dimer_sf"/>
</dbReference>
<dbReference type="Gene3D" id="3.30.1390.30">
    <property type="entry name" value="Penicillin-binding protein 2a, domain 3"/>
    <property type="match status" value="1"/>
</dbReference>
<evidence type="ECO:0000256" key="3">
    <source>
        <dbReference type="ARBA" id="ARBA00022475"/>
    </source>
</evidence>
<dbReference type="EMBL" id="PQAP01000235">
    <property type="protein sequence ID" value="PWB67671.1"/>
    <property type="molecule type" value="Genomic_DNA"/>
</dbReference>
<keyword evidence="5" id="KW-0645">Protease</keyword>
<evidence type="ECO:0000256" key="1">
    <source>
        <dbReference type="ARBA" id="ARBA00004167"/>
    </source>
</evidence>
<comment type="subcellular location">
    <subcellularLocation>
        <location evidence="2">Cell membrane</location>
    </subcellularLocation>
    <subcellularLocation>
        <location evidence="1">Membrane</location>
        <topology evidence="1">Single-pass membrane protein</topology>
    </subcellularLocation>
</comment>
<dbReference type="InterPro" id="IPR050515">
    <property type="entry name" value="Beta-lactam/transpept"/>
</dbReference>
<evidence type="ECO:0000256" key="10">
    <source>
        <dbReference type="ARBA" id="ARBA00022989"/>
    </source>
</evidence>
<dbReference type="SUPFAM" id="SSF56519">
    <property type="entry name" value="Penicillin binding protein dimerisation domain"/>
    <property type="match status" value="1"/>
</dbReference>
<keyword evidence="10 13" id="KW-1133">Transmembrane helix</keyword>
<keyword evidence="6 13" id="KW-0812">Transmembrane</keyword>
<dbReference type="InterPro" id="IPR012338">
    <property type="entry name" value="Beta-lactam/transpept-like"/>
</dbReference>
<dbReference type="GO" id="GO:0006508">
    <property type="term" value="P:proteolysis"/>
    <property type="evidence" value="ECO:0007669"/>
    <property type="project" value="UniProtKB-KW"/>
</dbReference>
<dbReference type="GO" id="GO:0008658">
    <property type="term" value="F:penicillin binding"/>
    <property type="evidence" value="ECO:0007669"/>
    <property type="project" value="InterPro"/>
</dbReference>
<dbReference type="GO" id="GO:0009002">
    <property type="term" value="F:serine-type D-Ala-D-Ala carboxypeptidase activity"/>
    <property type="evidence" value="ECO:0007669"/>
    <property type="project" value="InterPro"/>
</dbReference>
<proteinExistence type="predicted"/>
<evidence type="ECO:0000256" key="9">
    <source>
        <dbReference type="ARBA" id="ARBA00022984"/>
    </source>
</evidence>
<dbReference type="SUPFAM" id="SSF56601">
    <property type="entry name" value="beta-lactamase/transpeptidase-like"/>
    <property type="match status" value="1"/>
</dbReference>
<feature type="domain" description="Penicillin-binding protein transpeptidase" evidence="14">
    <location>
        <begin position="278"/>
        <end position="601"/>
    </location>
</feature>
<keyword evidence="8" id="KW-0133">Cell shape</keyword>
<feature type="domain" description="Penicillin-binding protein dimerisation" evidence="15">
    <location>
        <begin position="55"/>
        <end position="223"/>
    </location>
</feature>
<keyword evidence="9" id="KW-0573">Peptidoglycan synthesis</keyword>
<keyword evidence="12" id="KW-0961">Cell wall biogenesis/degradation</keyword>
<evidence type="ECO:0000256" key="11">
    <source>
        <dbReference type="ARBA" id="ARBA00023136"/>
    </source>
</evidence>
<evidence type="ECO:0000256" key="8">
    <source>
        <dbReference type="ARBA" id="ARBA00022960"/>
    </source>
</evidence>
<feature type="transmembrane region" description="Helical" evidence="13">
    <location>
        <begin position="12"/>
        <end position="31"/>
    </location>
</feature>
<accession>A0A855X1V9</accession>
<evidence type="ECO:0000256" key="7">
    <source>
        <dbReference type="ARBA" id="ARBA00022801"/>
    </source>
</evidence>
<keyword evidence="3" id="KW-1003">Cell membrane</keyword>
<dbReference type="GO" id="GO:0005886">
    <property type="term" value="C:plasma membrane"/>
    <property type="evidence" value="ECO:0007669"/>
    <property type="project" value="UniProtKB-SubCell"/>
</dbReference>